<keyword evidence="5" id="KW-0443">Lipid metabolism</keyword>
<organism evidence="6 7">
    <name type="scientific">Legionella cardiaca</name>
    <dbReference type="NCBI Taxonomy" id="1071983"/>
    <lineage>
        <taxon>Bacteria</taxon>
        <taxon>Pseudomonadati</taxon>
        <taxon>Pseudomonadota</taxon>
        <taxon>Gammaproteobacteria</taxon>
        <taxon>Legionellales</taxon>
        <taxon>Legionellaceae</taxon>
        <taxon>Legionella</taxon>
    </lineage>
</organism>
<sequence>MYRKTNSARELVIKLLDLAGITINGNALWDLQIHNDQFYARVLRDADLGLGESYMDGWWDCKRIDMLIEHIVNANIESKVKLNPKLALRLLLSRVFNFQSKKRALQVGQRHYDLGNELFQAMLDSNMNYTCGYWKEALTLDEAQLAKLDLTCRKLLLKPGMRLLDIGCGWGSLAKYAAENYGVNVVGITISKQQYELAKERCKNLPIEIRFQDYREVNEKFDRIASLGMFEHVGYLNYRKYMQVAHRCLADDGLFLLHTIGNNESTTQAMPWIAKYIFPNGMLPSIAQLGKATEKLFIMEDWQNFGMDYQKTLIAWHQNFNANWNQLKTMYDERFFRMWNYYLLSCAGGFNTRMLQLWQIVFSKGLKSRYDAPR</sequence>
<dbReference type="GO" id="GO:0032259">
    <property type="term" value="P:methylation"/>
    <property type="evidence" value="ECO:0007669"/>
    <property type="project" value="UniProtKB-KW"/>
</dbReference>
<evidence type="ECO:0000256" key="1">
    <source>
        <dbReference type="ARBA" id="ARBA00010815"/>
    </source>
</evidence>
<dbReference type="SUPFAM" id="SSF53335">
    <property type="entry name" value="S-adenosyl-L-methionine-dependent methyltransferases"/>
    <property type="match status" value="1"/>
</dbReference>
<evidence type="ECO:0000256" key="2">
    <source>
        <dbReference type="ARBA" id="ARBA00022603"/>
    </source>
</evidence>
<dbReference type="InterPro" id="IPR003333">
    <property type="entry name" value="CMAS"/>
</dbReference>
<protein>
    <submittedName>
        <fullName evidence="6">Cyclopropane fatty acyl phospholipid synthase</fullName>
        <ecNumber evidence="6">2.1.1.79</ecNumber>
    </submittedName>
</protein>
<keyword evidence="7" id="KW-1185">Reference proteome</keyword>
<dbReference type="RefSeq" id="WP_275090291.1">
    <property type="nucleotide sequence ID" value="NZ_CP119078.1"/>
</dbReference>
<dbReference type="Gene3D" id="3.40.50.150">
    <property type="entry name" value="Vaccinia Virus protein VP39"/>
    <property type="match status" value="1"/>
</dbReference>
<dbReference type="InterPro" id="IPR029063">
    <property type="entry name" value="SAM-dependent_MTases_sf"/>
</dbReference>
<evidence type="ECO:0000256" key="5">
    <source>
        <dbReference type="ARBA" id="ARBA00023098"/>
    </source>
</evidence>
<gene>
    <name evidence="6" type="primary">cfa</name>
    <name evidence="6" type="ORF">PXX05_06720</name>
</gene>
<dbReference type="Proteomes" id="UP001222087">
    <property type="component" value="Chromosome"/>
</dbReference>
<keyword evidence="4" id="KW-0949">S-adenosyl-L-methionine</keyword>
<name>A0ABY8AZB3_9GAMM</name>
<keyword evidence="3 6" id="KW-0808">Transferase</keyword>
<evidence type="ECO:0000256" key="4">
    <source>
        <dbReference type="ARBA" id="ARBA00022691"/>
    </source>
</evidence>
<reference evidence="6 7" key="1">
    <citation type="submission" date="2023-02" db="EMBL/GenBank/DDBJ databases">
        <title>Genome Sequence of L. cardiaca H63T.</title>
        <authorList>
            <person name="Lopez A.E."/>
            <person name="Cianciotto N.P."/>
        </authorList>
    </citation>
    <scope>NUCLEOTIDE SEQUENCE [LARGE SCALE GENOMIC DNA]</scope>
    <source>
        <strain evidence="6 7">H63</strain>
    </source>
</reference>
<dbReference type="Pfam" id="PF02353">
    <property type="entry name" value="CMAS"/>
    <property type="match status" value="1"/>
</dbReference>
<evidence type="ECO:0000256" key="3">
    <source>
        <dbReference type="ARBA" id="ARBA00022679"/>
    </source>
</evidence>
<dbReference type="EMBL" id="CP119078">
    <property type="protein sequence ID" value="WED44472.1"/>
    <property type="molecule type" value="Genomic_DNA"/>
</dbReference>
<dbReference type="PANTHER" id="PTHR43667:SF1">
    <property type="entry name" value="CYCLOPROPANE-FATTY-ACYL-PHOSPHOLIPID SYNTHASE"/>
    <property type="match status" value="1"/>
</dbReference>
<accession>A0ABY8AZB3</accession>
<proteinExistence type="inferred from homology"/>
<evidence type="ECO:0000313" key="6">
    <source>
        <dbReference type="EMBL" id="WED44472.1"/>
    </source>
</evidence>
<comment type="similarity">
    <text evidence="1">Belongs to the CFA/CMAS family.</text>
</comment>
<keyword evidence="2 6" id="KW-0489">Methyltransferase</keyword>
<dbReference type="EC" id="2.1.1.79" evidence="6"/>
<evidence type="ECO:0000313" key="7">
    <source>
        <dbReference type="Proteomes" id="UP001222087"/>
    </source>
</evidence>
<dbReference type="CDD" id="cd02440">
    <property type="entry name" value="AdoMet_MTases"/>
    <property type="match status" value="1"/>
</dbReference>
<dbReference type="InterPro" id="IPR050723">
    <property type="entry name" value="CFA/CMAS"/>
</dbReference>
<dbReference type="PANTHER" id="PTHR43667">
    <property type="entry name" value="CYCLOPROPANE-FATTY-ACYL-PHOSPHOLIPID SYNTHASE"/>
    <property type="match status" value="1"/>
</dbReference>
<dbReference type="GO" id="GO:0008825">
    <property type="term" value="F:cyclopropane-fatty-acyl-phospholipid synthase activity"/>
    <property type="evidence" value="ECO:0007669"/>
    <property type="project" value="UniProtKB-EC"/>
</dbReference>
<dbReference type="NCBIfam" id="NF008686">
    <property type="entry name" value="PRK11705.1"/>
    <property type="match status" value="1"/>
</dbReference>
<dbReference type="PIRSF" id="PIRSF003085">
    <property type="entry name" value="CMAS"/>
    <property type="match status" value="1"/>
</dbReference>